<keyword evidence="1" id="KW-0963">Cytoplasm</keyword>
<dbReference type="Proteomes" id="UP001165393">
    <property type="component" value="Unassembled WGS sequence"/>
</dbReference>
<evidence type="ECO:0000313" key="4">
    <source>
        <dbReference type="Proteomes" id="UP001165393"/>
    </source>
</evidence>
<dbReference type="Pfam" id="PF13740">
    <property type="entry name" value="ACT_6"/>
    <property type="match status" value="1"/>
</dbReference>
<gene>
    <name evidence="3" type="ORF">NAF29_06910</name>
</gene>
<dbReference type="PANTHER" id="PTHR34875:SF6">
    <property type="entry name" value="UPF0237 PROTEIN MJ1558"/>
    <property type="match status" value="1"/>
</dbReference>
<dbReference type="GO" id="GO:0005737">
    <property type="term" value="C:cytoplasm"/>
    <property type="evidence" value="ECO:0007669"/>
    <property type="project" value="UniProtKB-SubCell"/>
</dbReference>
<dbReference type="InterPro" id="IPR050990">
    <property type="entry name" value="UPF0237/GcvR_regulator"/>
</dbReference>
<dbReference type="RefSeq" id="WP_251260745.1">
    <property type="nucleotide sequence ID" value="NZ_JAMQGP010000002.1"/>
</dbReference>
<comment type="subcellular location">
    <subcellularLocation>
        <location evidence="1">Cytoplasm</location>
    </subcellularLocation>
</comment>
<organism evidence="3 4">
    <name type="scientific">Echinimonas agarilytica</name>
    <dbReference type="NCBI Taxonomy" id="1215918"/>
    <lineage>
        <taxon>Bacteria</taxon>
        <taxon>Pseudomonadati</taxon>
        <taxon>Pseudomonadota</taxon>
        <taxon>Gammaproteobacteria</taxon>
        <taxon>Alteromonadales</taxon>
        <taxon>Echinimonadaceae</taxon>
        <taxon>Echinimonas</taxon>
    </lineage>
</organism>
<comment type="caution">
    <text evidence="3">The sequence shown here is derived from an EMBL/GenBank/DDBJ whole genome shotgun (WGS) entry which is preliminary data.</text>
</comment>
<reference evidence="3 4" key="1">
    <citation type="journal article" date="2013" name="Antonie Van Leeuwenhoek">
        <title>Echinimonas agarilytica gen. nov., sp. nov., a new gammaproteobacterium isolated from the sea urchin Strongylocentrotus intermedius.</title>
        <authorList>
            <person name="Nedashkovskaya O.I."/>
            <person name="Stenkova A.M."/>
            <person name="Zhukova N.V."/>
            <person name="Van Trappen S."/>
            <person name="Lee J.S."/>
            <person name="Kim S.B."/>
        </authorList>
    </citation>
    <scope>NUCLEOTIDE SEQUENCE [LARGE SCALE GENOMIC DNA]</scope>
    <source>
        <strain evidence="3 4">KMM 6351</strain>
    </source>
</reference>
<protein>
    <recommendedName>
        <fullName evidence="1">Glycine cleavage system transcriptional repressor</fullName>
    </recommendedName>
</protein>
<dbReference type="PANTHER" id="PTHR34875">
    <property type="entry name" value="UPF0237 PROTEIN MJ1558"/>
    <property type="match status" value="1"/>
</dbReference>
<proteinExistence type="predicted"/>
<keyword evidence="1" id="KW-0678">Repressor</keyword>
<keyword evidence="4" id="KW-1185">Reference proteome</keyword>
<dbReference type="EMBL" id="JAMQGP010000002">
    <property type="protein sequence ID" value="MCM2679399.1"/>
    <property type="molecule type" value="Genomic_DNA"/>
</dbReference>
<evidence type="ECO:0000259" key="2">
    <source>
        <dbReference type="PROSITE" id="PS51671"/>
    </source>
</evidence>
<evidence type="ECO:0000256" key="1">
    <source>
        <dbReference type="PIRNR" id="PIRNR028103"/>
    </source>
</evidence>
<dbReference type="GO" id="GO:0006355">
    <property type="term" value="P:regulation of DNA-templated transcription"/>
    <property type="evidence" value="ECO:0007669"/>
    <property type="project" value="UniProtKB-UniRule"/>
</dbReference>
<dbReference type="Pfam" id="PF13291">
    <property type="entry name" value="ACT_4"/>
    <property type="match status" value="1"/>
</dbReference>
<dbReference type="PROSITE" id="PS51671">
    <property type="entry name" value="ACT"/>
    <property type="match status" value="1"/>
</dbReference>
<dbReference type="Gene3D" id="3.30.70.260">
    <property type="match status" value="2"/>
</dbReference>
<name>A0AA41W5H8_9GAMM</name>
<dbReference type="InterPro" id="IPR002912">
    <property type="entry name" value="ACT_dom"/>
</dbReference>
<dbReference type="PIRSF" id="PIRSF028103">
    <property type="entry name" value="GcvR"/>
    <property type="match status" value="1"/>
</dbReference>
<sequence>MSGLFIVSLAGKDRPGLLQHLAHQTHSCDGKWLTSRVSYLEGHLAATIKVEVPLERETAVKDMFSHQEGLVCCFDDISQEATVCPMPLDLSIEANDRPGIVNDITNLLDQNGVRILNMENHRFHVTAVGMNMFSAKLKLSLPDHLSEDSLIEKLAELKGGLRVGRA</sequence>
<accession>A0AA41W5H8</accession>
<dbReference type="SUPFAM" id="SSF55021">
    <property type="entry name" value="ACT-like"/>
    <property type="match status" value="2"/>
</dbReference>
<keyword evidence="1" id="KW-0804">Transcription</keyword>
<dbReference type="AlphaFoldDB" id="A0AA41W5H8"/>
<dbReference type="InterPro" id="IPR016867">
    <property type="entry name" value="GcvR"/>
</dbReference>
<evidence type="ECO:0000313" key="3">
    <source>
        <dbReference type="EMBL" id="MCM2679399.1"/>
    </source>
</evidence>
<feature type="domain" description="ACT" evidence="2">
    <location>
        <begin position="89"/>
        <end position="166"/>
    </location>
</feature>
<dbReference type="InterPro" id="IPR045865">
    <property type="entry name" value="ACT-like_dom_sf"/>
</dbReference>